<feature type="compositionally biased region" description="Polar residues" evidence="1">
    <location>
        <begin position="34"/>
        <end position="45"/>
    </location>
</feature>
<dbReference type="RefSeq" id="WP_202998858.1">
    <property type="nucleotide sequence ID" value="NZ_JADWYU010000096.1"/>
</dbReference>
<dbReference type="Proteomes" id="UP000604475">
    <property type="component" value="Unassembled WGS sequence"/>
</dbReference>
<accession>A0A937REX7</accession>
<dbReference type="AlphaFoldDB" id="A0A937REX7"/>
<evidence type="ECO:0000313" key="2">
    <source>
        <dbReference type="EMBL" id="MBL7627604.1"/>
    </source>
</evidence>
<gene>
    <name evidence="2" type="ORF">I7412_10565</name>
</gene>
<organism evidence="2 3">
    <name type="scientific">Frankia nepalensis</name>
    <dbReference type="NCBI Taxonomy" id="1836974"/>
    <lineage>
        <taxon>Bacteria</taxon>
        <taxon>Bacillati</taxon>
        <taxon>Actinomycetota</taxon>
        <taxon>Actinomycetes</taxon>
        <taxon>Frankiales</taxon>
        <taxon>Frankiaceae</taxon>
        <taxon>Frankia</taxon>
    </lineage>
</organism>
<feature type="region of interest" description="Disordered" evidence="1">
    <location>
        <begin position="21"/>
        <end position="45"/>
    </location>
</feature>
<reference evidence="2" key="1">
    <citation type="submission" date="2020-12" db="EMBL/GenBank/DDBJ databases">
        <title>Genomic characterization of non-nitrogen-fixing Frankia strains.</title>
        <authorList>
            <person name="Carlos-Shanley C."/>
            <person name="Guerra T."/>
            <person name="Hahn D."/>
        </authorList>
    </citation>
    <scope>NUCLEOTIDE SEQUENCE</scope>
    <source>
        <strain evidence="2">CN6</strain>
    </source>
</reference>
<protein>
    <submittedName>
        <fullName evidence="2">FxLD family lantipeptide</fullName>
    </submittedName>
</protein>
<sequence>MDPTEFQLNVHLVDAGPAGAVASEDCTSDECGSGETSSDACTTNS</sequence>
<dbReference type="EMBL" id="JAEACQ010000162">
    <property type="protein sequence ID" value="MBL7627604.1"/>
    <property type="molecule type" value="Genomic_DNA"/>
</dbReference>
<keyword evidence="3" id="KW-1185">Reference proteome</keyword>
<evidence type="ECO:0000313" key="3">
    <source>
        <dbReference type="Proteomes" id="UP000604475"/>
    </source>
</evidence>
<evidence type="ECO:0000256" key="1">
    <source>
        <dbReference type="SAM" id="MobiDB-lite"/>
    </source>
</evidence>
<name>A0A937REX7_9ACTN</name>
<comment type="caution">
    <text evidence="2">The sequence shown here is derived from an EMBL/GenBank/DDBJ whole genome shotgun (WGS) entry which is preliminary data.</text>
</comment>
<proteinExistence type="predicted"/>